<dbReference type="AlphaFoldDB" id="A0A3N4HS85"/>
<dbReference type="GO" id="GO:0016747">
    <property type="term" value="F:acyltransferase activity, transferring groups other than amino-acyl groups"/>
    <property type="evidence" value="ECO:0007669"/>
    <property type="project" value="InterPro"/>
</dbReference>
<evidence type="ECO:0000313" key="2">
    <source>
        <dbReference type="EMBL" id="RPA76703.1"/>
    </source>
</evidence>
<dbReference type="STRING" id="1160509.A0A3N4HS85"/>
<name>A0A3N4HS85_ASCIM</name>
<dbReference type="PANTHER" id="PTHR42791">
    <property type="entry name" value="GNAT FAMILY ACETYLTRANSFERASE"/>
    <property type="match status" value="1"/>
</dbReference>
<gene>
    <name evidence="2" type="ORF">BJ508DRAFT_330852</name>
</gene>
<feature type="domain" description="N-acetyltransferase" evidence="1">
    <location>
        <begin position="16"/>
        <end position="249"/>
    </location>
</feature>
<dbReference type="CDD" id="cd04301">
    <property type="entry name" value="NAT_SF"/>
    <property type="match status" value="1"/>
</dbReference>
<reference evidence="2 3" key="1">
    <citation type="journal article" date="2018" name="Nat. Ecol. Evol.">
        <title>Pezizomycetes genomes reveal the molecular basis of ectomycorrhizal truffle lifestyle.</title>
        <authorList>
            <person name="Murat C."/>
            <person name="Payen T."/>
            <person name="Noel B."/>
            <person name="Kuo A."/>
            <person name="Morin E."/>
            <person name="Chen J."/>
            <person name="Kohler A."/>
            <person name="Krizsan K."/>
            <person name="Balestrini R."/>
            <person name="Da Silva C."/>
            <person name="Montanini B."/>
            <person name="Hainaut M."/>
            <person name="Levati E."/>
            <person name="Barry K.W."/>
            <person name="Belfiori B."/>
            <person name="Cichocki N."/>
            <person name="Clum A."/>
            <person name="Dockter R.B."/>
            <person name="Fauchery L."/>
            <person name="Guy J."/>
            <person name="Iotti M."/>
            <person name="Le Tacon F."/>
            <person name="Lindquist E.A."/>
            <person name="Lipzen A."/>
            <person name="Malagnac F."/>
            <person name="Mello A."/>
            <person name="Molinier V."/>
            <person name="Miyauchi S."/>
            <person name="Poulain J."/>
            <person name="Riccioni C."/>
            <person name="Rubini A."/>
            <person name="Sitrit Y."/>
            <person name="Splivallo R."/>
            <person name="Traeger S."/>
            <person name="Wang M."/>
            <person name="Zifcakova L."/>
            <person name="Wipf D."/>
            <person name="Zambonelli A."/>
            <person name="Paolocci F."/>
            <person name="Nowrousian M."/>
            <person name="Ottonello S."/>
            <person name="Baldrian P."/>
            <person name="Spatafora J.W."/>
            <person name="Henrissat B."/>
            <person name="Nagy L.G."/>
            <person name="Aury J.M."/>
            <person name="Wincker P."/>
            <person name="Grigoriev I.V."/>
            <person name="Bonfante P."/>
            <person name="Martin F.M."/>
        </authorList>
    </citation>
    <scope>NUCLEOTIDE SEQUENCE [LARGE SCALE GENOMIC DNA]</scope>
    <source>
        <strain evidence="2 3">RN42</strain>
    </source>
</reference>
<dbReference type="PANTHER" id="PTHR42791:SF2">
    <property type="entry name" value="N-ACETYLTRANSFERASE DOMAIN-CONTAINING PROTEIN"/>
    <property type="match status" value="1"/>
</dbReference>
<dbReference type="InterPro" id="IPR016181">
    <property type="entry name" value="Acyl_CoA_acyltransferase"/>
</dbReference>
<proteinExistence type="predicted"/>
<organism evidence="2 3">
    <name type="scientific">Ascobolus immersus RN42</name>
    <dbReference type="NCBI Taxonomy" id="1160509"/>
    <lineage>
        <taxon>Eukaryota</taxon>
        <taxon>Fungi</taxon>
        <taxon>Dikarya</taxon>
        <taxon>Ascomycota</taxon>
        <taxon>Pezizomycotina</taxon>
        <taxon>Pezizomycetes</taxon>
        <taxon>Pezizales</taxon>
        <taxon>Ascobolaceae</taxon>
        <taxon>Ascobolus</taxon>
    </lineage>
</organism>
<protein>
    <submittedName>
        <fullName evidence="2">Acyl-CoA N-acyltransferase</fullName>
    </submittedName>
</protein>
<dbReference type="PROSITE" id="PS51186">
    <property type="entry name" value="GNAT"/>
    <property type="match status" value="1"/>
</dbReference>
<dbReference type="Pfam" id="PF13673">
    <property type="entry name" value="Acetyltransf_10"/>
    <property type="match status" value="1"/>
</dbReference>
<accession>A0A3N4HS85</accession>
<dbReference type="SUPFAM" id="SSF55729">
    <property type="entry name" value="Acyl-CoA N-acyltransferases (Nat)"/>
    <property type="match status" value="1"/>
</dbReference>
<dbReference type="InterPro" id="IPR000182">
    <property type="entry name" value="GNAT_dom"/>
</dbReference>
<dbReference type="InterPro" id="IPR052523">
    <property type="entry name" value="Trichothecene_AcTrans"/>
</dbReference>
<dbReference type="EMBL" id="ML119739">
    <property type="protein sequence ID" value="RPA76703.1"/>
    <property type="molecule type" value="Genomic_DNA"/>
</dbReference>
<dbReference type="OrthoDB" id="2115692at2759"/>
<evidence type="ECO:0000313" key="3">
    <source>
        <dbReference type="Proteomes" id="UP000275078"/>
    </source>
</evidence>
<dbReference type="Gene3D" id="3.40.630.30">
    <property type="match status" value="1"/>
</dbReference>
<keyword evidence="2" id="KW-0808">Transferase</keyword>
<keyword evidence="2" id="KW-0012">Acyltransferase</keyword>
<keyword evidence="3" id="KW-1185">Reference proteome</keyword>
<dbReference type="Proteomes" id="UP000275078">
    <property type="component" value="Unassembled WGS sequence"/>
</dbReference>
<evidence type="ECO:0000259" key="1">
    <source>
        <dbReference type="PROSITE" id="PS51186"/>
    </source>
</evidence>
<sequence length="262" mass="29099">MTTPLPSPPPTPKTRITIRRALPTDAAAIAKIYISAFANDVLFHCMYPRAQEFPEDRLLHDTLRYTDYILNPALIVLVAEVEDGEVGGFCCVERYAEGRKVGPEGSGEVREWGRCGGSGALQVLERSLFSVQTKLIEMVKKDRSYDPAGWAKTLGSLERSAKEIFVGEYADRWYIKLIGVSPNHQRKGVAKKLLAWAMERATRENLPLTLEASQAGRPVYTRMGFQTIAELEDFPGGAPCMVWRAQPAESTMKSETYVNGGL</sequence>